<feature type="transmembrane region" description="Helical" evidence="1">
    <location>
        <begin position="53"/>
        <end position="70"/>
    </location>
</feature>
<evidence type="ECO:0000313" key="3">
    <source>
        <dbReference type="Proteomes" id="UP000738431"/>
    </source>
</evidence>
<reference evidence="2 3" key="1">
    <citation type="submission" date="2023-12" db="EMBL/GenBank/DDBJ databases">
        <title>Description of an unclassified Opitutus bacterium of Verrucomicrobiota.</title>
        <authorList>
            <person name="Zhang D.-F."/>
        </authorList>
    </citation>
    <scope>NUCLEOTIDE SEQUENCE [LARGE SCALE GENOMIC DNA]</scope>
    <source>
        <strain evidence="2 3">WL0086</strain>
    </source>
</reference>
<keyword evidence="3" id="KW-1185">Reference proteome</keyword>
<gene>
    <name evidence="2" type="ORF">K1X11_022480</name>
</gene>
<dbReference type="RefSeq" id="WP_221030249.1">
    <property type="nucleotide sequence ID" value="NZ_CP139781.1"/>
</dbReference>
<name>A0ABZ1C7W2_9BACT</name>
<organism evidence="2 3">
    <name type="scientific">Actomonas aquatica</name>
    <dbReference type="NCBI Taxonomy" id="2866162"/>
    <lineage>
        <taxon>Bacteria</taxon>
        <taxon>Pseudomonadati</taxon>
        <taxon>Verrucomicrobiota</taxon>
        <taxon>Opitutia</taxon>
        <taxon>Opitutales</taxon>
        <taxon>Opitutaceae</taxon>
        <taxon>Actomonas</taxon>
    </lineage>
</organism>
<protein>
    <submittedName>
        <fullName evidence="2">Uncharacterized protein</fullName>
    </submittedName>
</protein>
<keyword evidence="1" id="KW-0812">Transmembrane</keyword>
<dbReference type="EMBL" id="CP139781">
    <property type="protein sequence ID" value="WRQ87591.1"/>
    <property type="molecule type" value="Genomic_DNA"/>
</dbReference>
<keyword evidence="1" id="KW-0472">Membrane</keyword>
<evidence type="ECO:0000256" key="1">
    <source>
        <dbReference type="SAM" id="Phobius"/>
    </source>
</evidence>
<feature type="transmembrane region" description="Helical" evidence="1">
    <location>
        <begin position="27"/>
        <end position="47"/>
    </location>
</feature>
<evidence type="ECO:0000313" key="2">
    <source>
        <dbReference type="EMBL" id="WRQ87591.1"/>
    </source>
</evidence>
<accession>A0ABZ1C7W2</accession>
<keyword evidence="1" id="KW-1133">Transmembrane helix</keyword>
<proteinExistence type="predicted"/>
<dbReference type="Proteomes" id="UP000738431">
    <property type="component" value="Chromosome"/>
</dbReference>
<sequence length="101" mass="11623">MREDQEERRLIDRIAEYKQNWDQALNAWFKALGIGAGVSLLLIVIAAISGSGFMWILSFAAIGGTFWVLNGMNNTVQRSKLDYEDRVEELNQYQRRRRGDA</sequence>